<feature type="non-terminal residue" evidence="1">
    <location>
        <position position="1"/>
    </location>
</feature>
<proteinExistence type="predicted"/>
<evidence type="ECO:0000313" key="2">
    <source>
        <dbReference type="Proteomes" id="UP000246991"/>
    </source>
</evidence>
<comment type="caution">
    <text evidence="1">The sequence shown here is derived from an EMBL/GenBank/DDBJ whole genome shotgun (WGS) entry which is preliminary data.</text>
</comment>
<dbReference type="AlphaFoldDB" id="A0A317SPI3"/>
<keyword evidence="2" id="KW-1185">Reference proteome</keyword>
<dbReference type="EMBL" id="PYWC01000034">
    <property type="protein sequence ID" value="PWW76382.1"/>
    <property type="molecule type" value="Genomic_DNA"/>
</dbReference>
<sequence>IVPYKPYWSKMDNAHFNIVVRSSIKVVKYIYKSLHTAGDKANIVIAQHNSEREWLDQSQELP</sequence>
<dbReference type="OrthoDB" id="4332274at2759"/>
<accession>A0A317SPI3</accession>
<organism evidence="1 2">
    <name type="scientific">Tuber magnatum</name>
    <name type="common">white Piedmont truffle</name>
    <dbReference type="NCBI Taxonomy" id="42249"/>
    <lineage>
        <taxon>Eukaryota</taxon>
        <taxon>Fungi</taxon>
        <taxon>Dikarya</taxon>
        <taxon>Ascomycota</taxon>
        <taxon>Pezizomycotina</taxon>
        <taxon>Pezizomycetes</taxon>
        <taxon>Pezizales</taxon>
        <taxon>Tuberaceae</taxon>
        <taxon>Tuber</taxon>
    </lineage>
</organism>
<evidence type="ECO:0000313" key="1">
    <source>
        <dbReference type="EMBL" id="PWW76382.1"/>
    </source>
</evidence>
<reference evidence="1 2" key="1">
    <citation type="submission" date="2018-03" db="EMBL/GenBank/DDBJ databases">
        <title>Genomes of Pezizomycetes fungi and the evolution of truffles.</title>
        <authorList>
            <person name="Murat C."/>
            <person name="Payen T."/>
            <person name="Noel B."/>
            <person name="Kuo A."/>
            <person name="Martin F.M."/>
        </authorList>
    </citation>
    <scope>NUCLEOTIDE SEQUENCE [LARGE SCALE GENOMIC DNA]</scope>
    <source>
        <strain evidence="1">091103-1</strain>
    </source>
</reference>
<dbReference type="Proteomes" id="UP000246991">
    <property type="component" value="Unassembled WGS sequence"/>
</dbReference>
<name>A0A317SPI3_9PEZI</name>
<gene>
    <name evidence="1" type="ORF">C7212DRAFT_186544</name>
</gene>
<protein>
    <submittedName>
        <fullName evidence="1">Uncharacterized protein</fullName>
    </submittedName>
</protein>